<sequence>MIHLDKYLAFSDNAIFMANDQNIAIGFSGLTHDNKDEYLEIDEQLNIPIQQGKSKIHGLFNDREYVKKVDEHSGKERLVPVTKTFVALESKDLQIDFNQIQLNKGVNDFSHTYKLIQQRELIERKGYSKDIDPIVSFKFVLTANGCAHSVLVAVARMKSGAFDLYYTGQLVYSSPQGEDPRDKRNTRVTVKDIDLTYDAIYMSMKEDREWVDPEEKKHKKDRKKLKWGEEKELEAQVKKVPDNETRTRVLELKWKSEISYENSVLKHGYTLKNLFFQKIKKHCKLFSSFSLVGTVLIVSHANMISMFSIITQRWMKPFIYPSEIVEIVLFADQTITVIKQIKQVNTSEDQEPWVEDKTCRLQIEDEIIGTHQDREDNKFIAFITKKKGDTHKDEFDAHHHHSYYDSHDMSLEHNVHQSNYGIHILYETKLYDISDMFQDQFQTKPNLVFLYSINELTEFVLQHGKQIDLYTLDIKEDLGFEGEDAPPVEIVDASEQVDAGVPEEVKAEGEESPSIEDQAPQAPPEKVLKPVIQFVLKVDVSSYDSNGNVIPGKYLVQSKIYDGIKFQKHGDHGSNHGNPTQYLLLNDHVNFYKIDLKTAKVRTFESKYSRIPKQLQIKTRSEFITQIRIISTVSVTRRMASPLASVCTIWKMSLSMIKTTPSC</sequence>
<dbReference type="AlphaFoldDB" id="A0A8J8TAN0"/>
<evidence type="ECO:0000256" key="1">
    <source>
        <dbReference type="SAM" id="MobiDB-lite"/>
    </source>
</evidence>
<organism evidence="2 3">
    <name type="scientific">Halteria grandinella</name>
    <dbReference type="NCBI Taxonomy" id="5974"/>
    <lineage>
        <taxon>Eukaryota</taxon>
        <taxon>Sar</taxon>
        <taxon>Alveolata</taxon>
        <taxon>Ciliophora</taxon>
        <taxon>Intramacronucleata</taxon>
        <taxon>Spirotrichea</taxon>
        <taxon>Stichotrichia</taxon>
        <taxon>Sporadotrichida</taxon>
        <taxon>Halteriidae</taxon>
        <taxon>Halteria</taxon>
    </lineage>
</organism>
<protein>
    <submittedName>
        <fullName evidence="2">Uncharacterized protein</fullName>
    </submittedName>
</protein>
<dbReference type="Proteomes" id="UP000785679">
    <property type="component" value="Unassembled WGS sequence"/>
</dbReference>
<accession>A0A8J8TAN0</accession>
<proteinExistence type="predicted"/>
<keyword evidence="3" id="KW-1185">Reference proteome</keyword>
<reference evidence="2" key="1">
    <citation type="submission" date="2019-06" db="EMBL/GenBank/DDBJ databases">
        <authorList>
            <person name="Zheng W."/>
        </authorList>
    </citation>
    <scope>NUCLEOTIDE SEQUENCE</scope>
    <source>
        <strain evidence="2">QDHG01</strain>
    </source>
</reference>
<gene>
    <name evidence="2" type="ORF">FGO68_gene6681</name>
</gene>
<comment type="caution">
    <text evidence="2">The sequence shown here is derived from an EMBL/GenBank/DDBJ whole genome shotgun (WGS) entry which is preliminary data.</text>
</comment>
<dbReference type="EMBL" id="RRYP01000398">
    <property type="protein sequence ID" value="TNV87498.1"/>
    <property type="molecule type" value="Genomic_DNA"/>
</dbReference>
<feature type="region of interest" description="Disordered" evidence="1">
    <location>
        <begin position="497"/>
        <end position="522"/>
    </location>
</feature>
<evidence type="ECO:0000313" key="3">
    <source>
        <dbReference type="Proteomes" id="UP000785679"/>
    </source>
</evidence>
<evidence type="ECO:0000313" key="2">
    <source>
        <dbReference type="EMBL" id="TNV87498.1"/>
    </source>
</evidence>
<name>A0A8J8TAN0_HALGN</name>